<dbReference type="OrthoDB" id="5573484at2"/>
<name>A0A1M4UBG4_9FLAO</name>
<dbReference type="RefSeq" id="WP_073192365.1">
    <property type="nucleotide sequence ID" value="NZ_FQTW01000002.1"/>
</dbReference>
<protein>
    <recommendedName>
        <fullName evidence="1">DUF7033 domain-containing protein</fullName>
    </recommendedName>
</protein>
<dbReference type="AlphaFoldDB" id="A0A1M4UBG4"/>
<accession>A0A1M4UBG4</accession>
<reference evidence="2 3" key="1">
    <citation type="submission" date="2016-11" db="EMBL/GenBank/DDBJ databases">
        <authorList>
            <person name="Jaros S."/>
            <person name="Januszkiewicz K."/>
            <person name="Wedrychowicz H."/>
        </authorList>
    </citation>
    <scope>NUCLEOTIDE SEQUENCE [LARGE SCALE GENOMIC DNA]</scope>
    <source>
        <strain evidence="2 3">DSM 25661</strain>
    </source>
</reference>
<evidence type="ECO:0000259" key="1">
    <source>
        <dbReference type="Pfam" id="PF23019"/>
    </source>
</evidence>
<dbReference type="Proteomes" id="UP000184462">
    <property type="component" value="Unassembled WGS sequence"/>
</dbReference>
<dbReference type="EMBL" id="FQTW01000002">
    <property type="protein sequence ID" value="SHE53937.1"/>
    <property type="molecule type" value="Genomic_DNA"/>
</dbReference>
<gene>
    <name evidence="2" type="ORF">SAMN05444278_102273</name>
</gene>
<proteinExistence type="predicted"/>
<organism evidence="2 3">
    <name type="scientific">Psychroflexus salarius</name>
    <dbReference type="NCBI Taxonomy" id="1155689"/>
    <lineage>
        <taxon>Bacteria</taxon>
        <taxon>Pseudomonadati</taxon>
        <taxon>Bacteroidota</taxon>
        <taxon>Flavobacteriia</taxon>
        <taxon>Flavobacteriales</taxon>
        <taxon>Flavobacteriaceae</taxon>
        <taxon>Psychroflexus</taxon>
    </lineage>
</organism>
<dbReference type="Pfam" id="PF23019">
    <property type="entry name" value="DUF7033"/>
    <property type="match status" value="1"/>
</dbReference>
<dbReference type="InterPro" id="IPR054297">
    <property type="entry name" value="DUF7033"/>
</dbReference>
<feature type="domain" description="DUF7033" evidence="1">
    <location>
        <begin position="98"/>
        <end position="185"/>
    </location>
</feature>
<dbReference type="STRING" id="1155689.SAMN05444278_102273"/>
<keyword evidence="3" id="KW-1185">Reference proteome</keyword>
<evidence type="ECO:0000313" key="2">
    <source>
        <dbReference type="EMBL" id="SHE53937.1"/>
    </source>
</evidence>
<sequence>MEILVYVPQNTSRLHYIFDQICGELLGFKVKFTSKVENFIAFQGVKFSYAKNRLGNEVFIQQFGLLEEQGISDVSIIVETWEDLDVPCFFRVSNDSDLPFDIFSASFYLLSRYEEYQPHVKNEFSCYPFEESLAYQKQFLHLPVVEIWAAQFKAILAKKFDLQPTTSKYSLQLNIAIAEAFAYNHRGFVRLVGASFRDIFNLKFKSIYYRIKSILRLSKDPYDVYDELILFARKHNISTHFFFQLSNYTRNSKSISHHKRIYHKLIKSMGDYSQLGILPGFEAIQDIKILSKEKKRWQAIVNRNLNSSLIKNYGINFPTTFEFLNKLEIQQDFSMGYPNQLGYRAGTATPFYFYDLSLEQVSKLKLTPYVMNSKLLEKANFSGLEAQLLRLKSVLKKHHLPLYLVVSNADFSEDYLKNKLFKLLDKLS</sequence>
<evidence type="ECO:0000313" key="3">
    <source>
        <dbReference type="Proteomes" id="UP000184462"/>
    </source>
</evidence>